<dbReference type="Proteomes" id="UP001501411">
    <property type="component" value="Unassembled WGS sequence"/>
</dbReference>
<dbReference type="PANTHER" id="PTHR36836:SF1">
    <property type="entry name" value="COLANIC ACID BIOSYNTHESIS PROTEIN WCAK"/>
    <property type="match status" value="1"/>
</dbReference>
<proteinExistence type="predicted"/>
<dbReference type="EMBL" id="BAABIQ010000005">
    <property type="protein sequence ID" value="GAA4785526.1"/>
    <property type="molecule type" value="Genomic_DNA"/>
</dbReference>
<organism evidence="2 3">
    <name type="scientific">Olivibacter ginsenosidimutans</name>
    <dbReference type="NCBI Taxonomy" id="1176537"/>
    <lineage>
        <taxon>Bacteria</taxon>
        <taxon>Pseudomonadati</taxon>
        <taxon>Bacteroidota</taxon>
        <taxon>Sphingobacteriia</taxon>
        <taxon>Sphingobacteriales</taxon>
        <taxon>Sphingobacteriaceae</taxon>
        <taxon>Olivibacter</taxon>
    </lineage>
</organism>
<comment type="caution">
    <text evidence="2">The sequence shown here is derived from an EMBL/GenBank/DDBJ whole genome shotgun (WGS) entry which is preliminary data.</text>
</comment>
<feature type="domain" description="Polysaccharide pyruvyl transferase" evidence="1">
    <location>
        <begin position="18"/>
        <end position="299"/>
    </location>
</feature>
<dbReference type="PANTHER" id="PTHR36836">
    <property type="entry name" value="COLANIC ACID BIOSYNTHESIS PROTEIN WCAK"/>
    <property type="match status" value="1"/>
</dbReference>
<dbReference type="RefSeq" id="WP_345230796.1">
    <property type="nucleotide sequence ID" value="NZ_BAABIQ010000005.1"/>
</dbReference>
<protein>
    <recommendedName>
        <fullName evidence="1">Polysaccharide pyruvyl transferase domain-containing protein</fullName>
    </recommendedName>
</protein>
<accession>A0ABP9AVH1</accession>
<gene>
    <name evidence="2" type="ORF">GCM10023231_11790</name>
</gene>
<evidence type="ECO:0000313" key="3">
    <source>
        <dbReference type="Proteomes" id="UP001501411"/>
    </source>
</evidence>
<evidence type="ECO:0000259" key="1">
    <source>
        <dbReference type="Pfam" id="PF04230"/>
    </source>
</evidence>
<dbReference type="InterPro" id="IPR007345">
    <property type="entry name" value="Polysacch_pyruvyl_Trfase"/>
</dbReference>
<keyword evidence="3" id="KW-1185">Reference proteome</keyword>
<evidence type="ECO:0000313" key="2">
    <source>
        <dbReference type="EMBL" id="GAA4785526.1"/>
    </source>
</evidence>
<sequence length="375" mass="42844">MAKEDNIIFFKPASQYENTGDVLINKALLVILRKYGTIVVEDRNRPDWFLDVISSSAERLSQYSPNGVEKAIFSILIKNIFKRTKRKYILVFPPGHTSRKGKNGAIQSLKGSLKLLILRWLGCKIIRIGFSIGPFDKINAIAESLRSRCFNLYALRDYGSISLAKEWHFRNYKFAPDLAWSYEPINKSSGSDDYIVLSFRSNSYGTKYDKGYLEPVLVRLKEILSVGSLHEKEIVVAYQVLFDRDSSLQIVDFLSQDGWNVRLIDEKLTLDTAEQLYKNAAFVISNRLHVLLLAVQVETMAFPLVASLDNAKIVNIYKDNSLEDILLNMEDDSSVNLRRFVNILDNKDETLKRVAKISSSNRQLIENEVSHLFAN</sequence>
<name>A0ABP9AVH1_9SPHI</name>
<reference evidence="3" key="1">
    <citation type="journal article" date="2019" name="Int. J. Syst. Evol. Microbiol.">
        <title>The Global Catalogue of Microorganisms (GCM) 10K type strain sequencing project: providing services to taxonomists for standard genome sequencing and annotation.</title>
        <authorList>
            <consortium name="The Broad Institute Genomics Platform"/>
            <consortium name="The Broad Institute Genome Sequencing Center for Infectious Disease"/>
            <person name="Wu L."/>
            <person name="Ma J."/>
        </authorList>
    </citation>
    <scope>NUCLEOTIDE SEQUENCE [LARGE SCALE GENOMIC DNA]</scope>
    <source>
        <strain evidence="3">JCM 18200</strain>
    </source>
</reference>
<dbReference type="Pfam" id="PF04230">
    <property type="entry name" value="PS_pyruv_trans"/>
    <property type="match status" value="1"/>
</dbReference>